<evidence type="ECO:0000313" key="3">
    <source>
        <dbReference type="Proteomes" id="UP000008743"/>
    </source>
</evidence>
<name>A0A0D2X1H3_CAPO3</name>
<organism evidence="2 3">
    <name type="scientific">Capsaspora owczarzaki (strain ATCC 30864)</name>
    <dbReference type="NCBI Taxonomy" id="595528"/>
    <lineage>
        <taxon>Eukaryota</taxon>
        <taxon>Filasterea</taxon>
        <taxon>Capsaspora</taxon>
    </lineage>
</organism>
<protein>
    <submittedName>
        <fullName evidence="2">Uncharacterized protein</fullName>
    </submittedName>
</protein>
<feature type="chain" id="PRO_5002255420" evidence="1">
    <location>
        <begin position="24"/>
        <end position="229"/>
    </location>
</feature>
<dbReference type="InParanoid" id="A0A0D2X1H3"/>
<proteinExistence type="predicted"/>
<dbReference type="AlphaFoldDB" id="A0A0D2X1H3"/>
<evidence type="ECO:0000256" key="1">
    <source>
        <dbReference type="SAM" id="SignalP"/>
    </source>
</evidence>
<dbReference type="EMBL" id="KE346362">
    <property type="protein sequence ID" value="KJE90809.1"/>
    <property type="molecule type" value="Genomic_DNA"/>
</dbReference>
<evidence type="ECO:0000313" key="2">
    <source>
        <dbReference type="EMBL" id="KJE90809.1"/>
    </source>
</evidence>
<feature type="signal peptide" evidence="1">
    <location>
        <begin position="1"/>
        <end position="23"/>
    </location>
</feature>
<dbReference type="PROSITE" id="PS51257">
    <property type="entry name" value="PROKAR_LIPOPROTEIN"/>
    <property type="match status" value="1"/>
</dbReference>
<accession>A0A0D2X1H3</accession>
<keyword evidence="3" id="KW-1185">Reference proteome</keyword>
<gene>
    <name evidence="2" type="ORF">CAOG_002055</name>
</gene>
<keyword evidence="1" id="KW-0732">Signal</keyword>
<reference evidence="3" key="1">
    <citation type="submission" date="2011-02" db="EMBL/GenBank/DDBJ databases">
        <title>The Genome Sequence of Capsaspora owczarzaki ATCC 30864.</title>
        <authorList>
            <person name="Russ C."/>
            <person name="Cuomo C."/>
            <person name="Burger G."/>
            <person name="Gray M.W."/>
            <person name="Holland P.W.H."/>
            <person name="King N."/>
            <person name="Lang F.B.F."/>
            <person name="Roger A.J."/>
            <person name="Ruiz-Trillo I."/>
            <person name="Young S.K."/>
            <person name="Zeng Q."/>
            <person name="Gargeya S."/>
            <person name="Alvarado L."/>
            <person name="Berlin A."/>
            <person name="Chapman S.B."/>
            <person name="Chen Z."/>
            <person name="Freedman E."/>
            <person name="Gellesch M."/>
            <person name="Goldberg J."/>
            <person name="Griggs A."/>
            <person name="Gujja S."/>
            <person name="Heilman E."/>
            <person name="Heiman D."/>
            <person name="Howarth C."/>
            <person name="Mehta T."/>
            <person name="Neiman D."/>
            <person name="Pearson M."/>
            <person name="Roberts A."/>
            <person name="Saif S."/>
            <person name="Shea T."/>
            <person name="Shenoy N."/>
            <person name="Sisk P."/>
            <person name="Stolte C."/>
            <person name="Sykes S."/>
            <person name="White J."/>
            <person name="Yandava C."/>
            <person name="Haas B."/>
            <person name="Nusbaum C."/>
            <person name="Birren B."/>
        </authorList>
    </citation>
    <scope>NUCLEOTIDE SEQUENCE</scope>
    <source>
        <strain evidence="3">ATCC 30864</strain>
    </source>
</reference>
<dbReference type="RefSeq" id="XP_004348805.1">
    <property type="nucleotide sequence ID" value="XM_004348755.2"/>
</dbReference>
<sequence>MTHKLGLLVLLLSLACAVAPAAALVYEAWAVDPVSVENLAFIVSDQKPLAPGGVSVDSPVAVINVTSFEGGSNQTKCTGAQLSTGITVAMKPTATAFSPLLRIQSHDDSGFHTLSVGLLGINIPLNFSLQQLSPSAPAIFYPGQTYNVNLSFENTPIDTPVGVKPVCVNLNEHQIVAKVTSLQVGWLYFDMVQTLNTPFYLNVIQPGATEAQDVVVASIKICMVANQCS</sequence>
<dbReference type="Proteomes" id="UP000008743">
    <property type="component" value="Unassembled WGS sequence"/>
</dbReference>